<dbReference type="Gene3D" id="1.10.30.10">
    <property type="entry name" value="High mobility group box domain"/>
    <property type="match status" value="2"/>
</dbReference>
<evidence type="ECO:0000256" key="2">
    <source>
        <dbReference type="SAM" id="MobiDB-lite"/>
    </source>
</evidence>
<dbReference type="SMR" id="R0IA85"/>
<dbReference type="OrthoDB" id="1919336at2759"/>
<dbReference type="GO" id="GO:0003677">
    <property type="term" value="F:DNA binding"/>
    <property type="evidence" value="ECO:0007669"/>
    <property type="project" value="UniProtKB-UniRule"/>
</dbReference>
<proteinExistence type="predicted"/>
<keyword evidence="1" id="KW-0539">Nucleus</keyword>
<keyword evidence="5" id="KW-1185">Reference proteome</keyword>
<reference evidence="4 5" key="1">
    <citation type="journal article" date="2012" name="PLoS Pathog.">
        <title>Diverse lifestyles and strategies of plant pathogenesis encoded in the genomes of eighteen Dothideomycetes fungi.</title>
        <authorList>
            <person name="Ohm R.A."/>
            <person name="Feau N."/>
            <person name="Henrissat B."/>
            <person name="Schoch C.L."/>
            <person name="Horwitz B.A."/>
            <person name="Barry K.W."/>
            <person name="Condon B.J."/>
            <person name="Copeland A.C."/>
            <person name="Dhillon B."/>
            <person name="Glaser F."/>
            <person name="Hesse C.N."/>
            <person name="Kosti I."/>
            <person name="LaButti K."/>
            <person name="Lindquist E.A."/>
            <person name="Lucas S."/>
            <person name="Salamov A.A."/>
            <person name="Bradshaw R.E."/>
            <person name="Ciuffetti L."/>
            <person name="Hamelin R.C."/>
            <person name="Kema G.H.J."/>
            <person name="Lawrence C."/>
            <person name="Scott J.A."/>
            <person name="Spatafora J.W."/>
            <person name="Turgeon B.G."/>
            <person name="de Wit P.J.G.M."/>
            <person name="Zhong S."/>
            <person name="Goodwin S.B."/>
            <person name="Grigoriev I.V."/>
        </authorList>
    </citation>
    <scope>NUCLEOTIDE SEQUENCE [LARGE SCALE GENOMIC DNA]</scope>
    <source>
        <strain evidence="5">28A</strain>
    </source>
</reference>
<dbReference type="InterPro" id="IPR009071">
    <property type="entry name" value="HMG_box_dom"/>
</dbReference>
<dbReference type="Pfam" id="PF00505">
    <property type="entry name" value="HMG_box"/>
    <property type="match status" value="1"/>
</dbReference>
<sequence>MLAGALCRLAADVPRRSPHDMPQLARHLGRTLLALSAREAPAARALPCALYSHRSYATTATATRATKPTATVKKAVKAAAAEKPPPKKAAAPAKKTTAQKPAAKTTKKAEAKKPAAKKARPGRKRKVLTDEEKEKIKIRDLRAKALKEPVTQRALSAYNAFIAEAAVGKVDEGAKQATKIADLSRQFKELTPAQLEHYNHLAQQLNAANKAKLDAWINSHTPEEIRVANRARALLRKKLMGKQKSAPAYTSKLHDDRQVKTVPSAYIFFFTARHASGDFKNIKAQDASKLIGNEWKALSDAEKKKYEEERQAAKQRVNAA</sequence>
<name>R0IA85_EXST2</name>
<dbReference type="STRING" id="671987.R0IA85"/>
<keyword evidence="1" id="KW-0238">DNA-binding</keyword>
<evidence type="ECO:0000259" key="3">
    <source>
        <dbReference type="PROSITE" id="PS50118"/>
    </source>
</evidence>
<dbReference type="HOGENOM" id="CLU_048021_3_0_1"/>
<dbReference type="CDD" id="cd00084">
    <property type="entry name" value="HMG-box_SF"/>
    <property type="match status" value="1"/>
</dbReference>
<dbReference type="eggNOG" id="ENOG502SA5X">
    <property type="taxonomic scope" value="Eukaryota"/>
</dbReference>
<evidence type="ECO:0000256" key="1">
    <source>
        <dbReference type="PROSITE-ProRule" id="PRU00267"/>
    </source>
</evidence>
<feature type="DNA-binding region" description="HMG box" evidence="1">
    <location>
        <begin position="259"/>
        <end position="320"/>
    </location>
</feature>
<dbReference type="GO" id="GO:0005634">
    <property type="term" value="C:nucleus"/>
    <property type="evidence" value="ECO:0007669"/>
    <property type="project" value="UniProtKB-UniRule"/>
</dbReference>
<evidence type="ECO:0000313" key="4">
    <source>
        <dbReference type="EMBL" id="EOA82241.1"/>
    </source>
</evidence>
<feature type="compositionally biased region" description="Low complexity" evidence="2">
    <location>
        <begin position="77"/>
        <end position="104"/>
    </location>
</feature>
<dbReference type="RefSeq" id="XP_008030508.1">
    <property type="nucleotide sequence ID" value="XM_008032317.1"/>
</dbReference>
<gene>
    <name evidence="4" type="ORF">SETTUDRAFT_165676</name>
</gene>
<dbReference type="GeneID" id="19399547"/>
<feature type="domain" description="HMG box" evidence="3">
    <location>
        <begin position="259"/>
        <end position="320"/>
    </location>
</feature>
<evidence type="ECO:0000313" key="5">
    <source>
        <dbReference type="Proteomes" id="UP000016935"/>
    </source>
</evidence>
<dbReference type="InterPro" id="IPR036910">
    <property type="entry name" value="HMG_box_dom_sf"/>
</dbReference>
<dbReference type="PROSITE" id="PS50118">
    <property type="entry name" value="HMG_BOX_2"/>
    <property type="match status" value="1"/>
</dbReference>
<organism evidence="4 5">
    <name type="scientific">Exserohilum turcicum (strain 28A)</name>
    <name type="common">Northern leaf blight fungus</name>
    <name type="synonym">Setosphaeria turcica</name>
    <dbReference type="NCBI Taxonomy" id="671987"/>
    <lineage>
        <taxon>Eukaryota</taxon>
        <taxon>Fungi</taxon>
        <taxon>Dikarya</taxon>
        <taxon>Ascomycota</taxon>
        <taxon>Pezizomycotina</taxon>
        <taxon>Dothideomycetes</taxon>
        <taxon>Pleosporomycetidae</taxon>
        <taxon>Pleosporales</taxon>
        <taxon>Pleosporineae</taxon>
        <taxon>Pleosporaceae</taxon>
        <taxon>Exserohilum</taxon>
    </lineage>
</organism>
<dbReference type="EMBL" id="KB908855">
    <property type="protein sequence ID" value="EOA82241.1"/>
    <property type="molecule type" value="Genomic_DNA"/>
</dbReference>
<dbReference type="Proteomes" id="UP000016935">
    <property type="component" value="Unassembled WGS sequence"/>
</dbReference>
<dbReference type="SUPFAM" id="SSF47095">
    <property type="entry name" value="HMG-box"/>
    <property type="match status" value="2"/>
</dbReference>
<feature type="region of interest" description="Disordered" evidence="2">
    <location>
        <begin position="77"/>
        <end position="129"/>
    </location>
</feature>
<reference evidence="4 5" key="2">
    <citation type="journal article" date="2013" name="PLoS Genet.">
        <title>Comparative genome structure, secondary metabolite, and effector coding capacity across Cochliobolus pathogens.</title>
        <authorList>
            <person name="Condon B.J."/>
            <person name="Leng Y."/>
            <person name="Wu D."/>
            <person name="Bushley K.E."/>
            <person name="Ohm R.A."/>
            <person name="Otillar R."/>
            <person name="Martin J."/>
            <person name="Schackwitz W."/>
            <person name="Grimwood J."/>
            <person name="MohdZainudin N."/>
            <person name="Xue C."/>
            <person name="Wang R."/>
            <person name="Manning V.A."/>
            <person name="Dhillon B."/>
            <person name="Tu Z.J."/>
            <person name="Steffenson B.J."/>
            <person name="Salamov A."/>
            <person name="Sun H."/>
            <person name="Lowry S."/>
            <person name="LaButti K."/>
            <person name="Han J."/>
            <person name="Copeland A."/>
            <person name="Lindquist E."/>
            <person name="Barry K."/>
            <person name="Schmutz J."/>
            <person name="Baker S.E."/>
            <person name="Ciuffetti L.M."/>
            <person name="Grigoriev I.V."/>
            <person name="Zhong S."/>
            <person name="Turgeon B.G."/>
        </authorList>
    </citation>
    <scope>NUCLEOTIDE SEQUENCE [LARGE SCALE GENOMIC DNA]</scope>
    <source>
        <strain evidence="5">28A</strain>
    </source>
</reference>
<dbReference type="SMART" id="SM00398">
    <property type="entry name" value="HMG"/>
    <property type="match status" value="2"/>
</dbReference>
<dbReference type="AlphaFoldDB" id="R0IA85"/>
<accession>R0IA85</accession>
<protein>
    <recommendedName>
        <fullName evidence="3">HMG box domain-containing protein</fullName>
    </recommendedName>
</protein>
<feature type="compositionally biased region" description="Basic residues" evidence="2">
    <location>
        <begin position="114"/>
        <end position="126"/>
    </location>
</feature>